<protein>
    <submittedName>
        <fullName evidence="2">Class I SAM-dependent methyltransferase</fullName>
    </submittedName>
</protein>
<dbReference type="InterPro" id="IPR025799">
    <property type="entry name" value="Arg_MeTrfase"/>
</dbReference>
<gene>
    <name evidence="2" type="ORF">HUT08_29735</name>
</gene>
<dbReference type="SUPFAM" id="SSF53335">
    <property type="entry name" value="S-adenosyl-L-methionine-dependent methyltransferases"/>
    <property type="match status" value="1"/>
</dbReference>
<dbReference type="GO" id="GO:0042054">
    <property type="term" value="F:histone methyltransferase activity"/>
    <property type="evidence" value="ECO:0007669"/>
    <property type="project" value="TreeGrafter"/>
</dbReference>
<dbReference type="PANTHER" id="PTHR11006">
    <property type="entry name" value="PROTEIN ARGININE N-METHYLTRANSFERASE"/>
    <property type="match status" value="1"/>
</dbReference>
<reference evidence="2 3" key="1">
    <citation type="submission" date="2020-06" db="EMBL/GenBank/DDBJ databases">
        <title>Genome mining for natural products.</title>
        <authorList>
            <person name="Zhang B."/>
            <person name="Shi J."/>
            <person name="Ge H."/>
        </authorList>
    </citation>
    <scope>NUCLEOTIDE SEQUENCE [LARGE SCALE GENOMIC DNA]</scope>
    <source>
        <strain evidence="2 3">NA00687</strain>
    </source>
</reference>
<sequence length="475" mass="50714">MPGWPVIALHSFLNGGVPARCAHVERLPASANDRIPPTYAPASETAKSRALLRSHSAPLAVPLQKPIIVMNSTRDVTGRNTAEERLRMGSEWATLVVGDREARVRVTGPALDPDRPHLFPSIGEYPIYDAFVYQAMLADEPRNEVFREAIVRQAPGATVLEIGCGPDLFWSLCAADAGADRVVAIESLGDSARRAEKLARVRAPGRISVVPGLSTEVTLAERADLCVAEVVGCIGGSEGMARVIEDARERLLSPGAQVVPHRVRTLAATVCLADLMPDGPGVSESVVPYVQSVFRAADSFFDLRMCVGGIGYDAIRSTTGDVEDLRFNDGDHRQSGELRLTATRPGGVDGLLLWLDLQGRRGGEHLDTLATQTNWLPVYVPLLAGEPISLVPGDVIELEVSCELSADGVHPEYRFAGTVRHTDGRRVPVTAESLYGGSAFRQSPLHEALFGAAEPAGPARDGRAGQPSDAAAVQP</sequence>
<proteinExistence type="predicted"/>
<dbReference type="RefSeq" id="WP_176164742.1">
    <property type="nucleotide sequence ID" value="NZ_CP054929.1"/>
</dbReference>
<evidence type="ECO:0000313" key="2">
    <source>
        <dbReference type="EMBL" id="QKW53032.1"/>
    </source>
</evidence>
<dbReference type="GO" id="GO:0032259">
    <property type="term" value="P:methylation"/>
    <property type="evidence" value="ECO:0007669"/>
    <property type="project" value="UniProtKB-KW"/>
</dbReference>
<name>A0A7H8NF15_9ACTN</name>
<keyword evidence="2" id="KW-0808">Transferase</keyword>
<evidence type="ECO:0000313" key="3">
    <source>
        <dbReference type="Proteomes" id="UP000509303"/>
    </source>
</evidence>
<dbReference type="GO" id="GO:0016274">
    <property type="term" value="F:protein-arginine N-methyltransferase activity"/>
    <property type="evidence" value="ECO:0007669"/>
    <property type="project" value="InterPro"/>
</dbReference>
<dbReference type="EMBL" id="CP054929">
    <property type="protein sequence ID" value="QKW53032.1"/>
    <property type="molecule type" value="Genomic_DNA"/>
</dbReference>
<dbReference type="InterPro" id="IPR029063">
    <property type="entry name" value="SAM-dependent_MTases_sf"/>
</dbReference>
<accession>A0A7H8NF15</accession>
<dbReference type="PANTHER" id="PTHR11006:SF53">
    <property type="entry name" value="PROTEIN ARGININE N-METHYLTRANSFERASE 3"/>
    <property type="match status" value="1"/>
</dbReference>
<dbReference type="Gene3D" id="3.40.50.150">
    <property type="entry name" value="Vaccinia Virus protein VP39"/>
    <property type="match status" value="1"/>
</dbReference>
<evidence type="ECO:0000256" key="1">
    <source>
        <dbReference type="SAM" id="MobiDB-lite"/>
    </source>
</evidence>
<organism evidence="2 3">
    <name type="scientific">Streptomyces buecherae</name>
    <dbReference type="NCBI Taxonomy" id="2763006"/>
    <lineage>
        <taxon>Bacteria</taxon>
        <taxon>Bacillati</taxon>
        <taxon>Actinomycetota</taxon>
        <taxon>Actinomycetes</taxon>
        <taxon>Kitasatosporales</taxon>
        <taxon>Streptomycetaceae</taxon>
        <taxon>Streptomyces</taxon>
    </lineage>
</organism>
<dbReference type="CDD" id="cd02440">
    <property type="entry name" value="AdoMet_MTases"/>
    <property type="match status" value="1"/>
</dbReference>
<dbReference type="AlphaFoldDB" id="A0A7H8NF15"/>
<keyword evidence="2" id="KW-0489">Methyltransferase</keyword>
<keyword evidence="3" id="KW-1185">Reference proteome</keyword>
<dbReference type="Proteomes" id="UP000509303">
    <property type="component" value="Chromosome"/>
</dbReference>
<feature type="region of interest" description="Disordered" evidence="1">
    <location>
        <begin position="453"/>
        <end position="475"/>
    </location>
</feature>